<proteinExistence type="predicted"/>
<dbReference type="Pfam" id="PF05699">
    <property type="entry name" value="Dimer_Tnp_hAT"/>
    <property type="match status" value="1"/>
</dbReference>
<dbReference type="SUPFAM" id="SSF53098">
    <property type="entry name" value="Ribonuclease H-like"/>
    <property type="match status" value="1"/>
</dbReference>
<sequence>MWDYPVNEREQVRRAYLDLGPYQIHLKEYPAKVCASRKRHDELQEAKASETTQLLEIGEIKKVCSMLKMFNATRVVLKGTMDDVSSYYADSAYSYLKSFKFVIILHLMKEIIGKTNILCPALQKRSQDIFNAIELVSATKDSLSEFRNNGWDSFFAQVRVLCEKHHIEIPDMNIPYKQKNTQLSGAATIAELCEILVKIEKRESYSFLDKLIRLILTLPVSTATTERGFSAMKMFKTRLRNKMANKFLADGLVVHIEKEIAETFDSKSIIDVFKNLKGRRAEL</sequence>
<dbReference type="EMBL" id="BQNB010017311">
    <property type="protein sequence ID" value="GJT61702.1"/>
    <property type="molecule type" value="Genomic_DNA"/>
</dbReference>
<dbReference type="PANTHER" id="PTHR11697:SF230">
    <property type="entry name" value="ZINC FINGER, MYM DOMAIN CONTAINING 1"/>
    <property type="match status" value="1"/>
</dbReference>
<accession>A0ABQ5FGM1</accession>
<dbReference type="InterPro" id="IPR008906">
    <property type="entry name" value="HATC_C_dom"/>
</dbReference>
<comment type="caution">
    <text evidence="2">The sequence shown here is derived from an EMBL/GenBank/DDBJ whole genome shotgun (WGS) entry which is preliminary data.</text>
</comment>
<protein>
    <submittedName>
        <fullName evidence="2">Zinc finger MYM-type protein 1-like protein</fullName>
    </submittedName>
</protein>
<dbReference type="Proteomes" id="UP001151760">
    <property type="component" value="Unassembled WGS sequence"/>
</dbReference>
<name>A0ABQ5FGM1_9ASTR</name>
<dbReference type="PANTHER" id="PTHR11697">
    <property type="entry name" value="GENERAL TRANSCRIPTION FACTOR 2-RELATED ZINC FINGER PROTEIN"/>
    <property type="match status" value="1"/>
</dbReference>
<feature type="domain" description="HAT C-terminal dimerisation" evidence="1">
    <location>
        <begin position="195"/>
        <end position="244"/>
    </location>
</feature>
<organism evidence="2 3">
    <name type="scientific">Tanacetum coccineum</name>
    <dbReference type="NCBI Taxonomy" id="301880"/>
    <lineage>
        <taxon>Eukaryota</taxon>
        <taxon>Viridiplantae</taxon>
        <taxon>Streptophyta</taxon>
        <taxon>Embryophyta</taxon>
        <taxon>Tracheophyta</taxon>
        <taxon>Spermatophyta</taxon>
        <taxon>Magnoliopsida</taxon>
        <taxon>eudicotyledons</taxon>
        <taxon>Gunneridae</taxon>
        <taxon>Pentapetalae</taxon>
        <taxon>asterids</taxon>
        <taxon>campanulids</taxon>
        <taxon>Asterales</taxon>
        <taxon>Asteraceae</taxon>
        <taxon>Asteroideae</taxon>
        <taxon>Anthemideae</taxon>
        <taxon>Anthemidinae</taxon>
        <taxon>Tanacetum</taxon>
    </lineage>
</organism>
<evidence type="ECO:0000313" key="3">
    <source>
        <dbReference type="Proteomes" id="UP001151760"/>
    </source>
</evidence>
<dbReference type="InterPro" id="IPR055298">
    <property type="entry name" value="AtLOH3-like"/>
</dbReference>
<reference evidence="2" key="1">
    <citation type="journal article" date="2022" name="Int. J. Mol. Sci.">
        <title>Draft Genome of Tanacetum Coccineum: Genomic Comparison of Closely Related Tanacetum-Family Plants.</title>
        <authorList>
            <person name="Yamashiro T."/>
            <person name="Shiraishi A."/>
            <person name="Nakayama K."/>
            <person name="Satake H."/>
        </authorList>
    </citation>
    <scope>NUCLEOTIDE SEQUENCE</scope>
</reference>
<reference evidence="2" key="2">
    <citation type="submission" date="2022-01" db="EMBL/GenBank/DDBJ databases">
        <authorList>
            <person name="Yamashiro T."/>
            <person name="Shiraishi A."/>
            <person name="Satake H."/>
            <person name="Nakayama K."/>
        </authorList>
    </citation>
    <scope>NUCLEOTIDE SEQUENCE</scope>
</reference>
<keyword evidence="3" id="KW-1185">Reference proteome</keyword>
<evidence type="ECO:0000259" key="1">
    <source>
        <dbReference type="Pfam" id="PF05699"/>
    </source>
</evidence>
<gene>
    <name evidence="2" type="ORF">Tco_1005235</name>
</gene>
<evidence type="ECO:0000313" key="2">
    <source>
        <dbReference type="EMBL" id="GJT61702.1"/>
    </source>
</evidence>
<dbReference type="InterPro" id="IPR012337">
    <property type="entry name" value="RNaseH-like_sf"/>
</dbReference>